<reference evidence="3" key="1">
    <citation type="submission" date="2021-01" db="EMBL/GenBank/DDBJ databases">
        <authorList>
            <person name="Eckstrom K.M.E."/>
        </authorList>
    </citation>
    <scope>NUCLEOTIDE SEQUENCE</scope>
    <source>
        <strain evidence="3">UVCC 0001</strain>
    </source>
</reference>
<evidence type="ECO:0000313" key="3">
    <source>
        <dbReference type="EMBL" id="KAK2079686.1"/>
    </source>
</evidence>
<protein>
    <recommendedName>
        <fullName evidence="2">DUF1421 domain-containing protein</fullName>
    </recommendedName>
</protein>
<sequence>MSDNGLPDMRLEALESRVEQTSQTLQELRDVGSFRDETVKERLSSVEKSLREVHRCVQIIRDKQARRWRAEVELASAADELRQVSTASLPDSDGGKTQPGSAPFVERAQSFSSVGSGPSSVPAYVPGGSSYSAPAASYAPPMPSPACGRAAAPPPPPPPPTAAPSPSYAYSSSAPTSHAGYPSLPQFQRPAPSAAASRPVARPGPAYPESGGRPGASPAAPAGRGVPIEKVIDDVAVMGFSREEVRRVLNQLMESGQAVDLNVVLDRLGAR</sequence>
<feature type="domain" description="DUF1421" evidence="2">
    <location>
        <begin position="230"/>
        <end position="269"/>
    </location>
</feature>
<feature type="compositionally biased region" description="Low complexity" evidence="1">
    <location>
        <begin position="215"/>
        <end position="225"/>
    </location>
</feature>
<organism evidence="3 4">
    <name type="scientific">Prototheca wickerhamii</name>
    <dbReference type="NCBI Taxonomy" id="3111"/>
    <lineage>
        <taxon>Eukaryota</taxon>
        <taxon>Viridiplantae</taxon>
        <taxon>Chlorophyta</taxon>
        <taxon>core chlorophytes</taxon>
        <taxon>Trebouxiophyceae</taxon>
        <taxon>Chlorellales</taxon>
        <taxon>Chlorellaceae</taxon>
        <taxon>Prototheca</taxon>
    </lineage>
</organism>
<feature type="compositionally biased region" description="Low complexity" evidence="1">
    <location>
        <begin position="189"/>
        <end position="204"/>
    </location>
</feature>
<feature type="compositionally biased region" description="Low complexity" evidence="1">
    <location>
        <begin position="164"/>
        <end position="177"/>
    </location>
</feature>
<dbReference type="PANTHER" id="PTHR31805:SF14">
    <property type="entry name" value="RECEPTOR-LIKE KINASE, PUTATIVE (DUF1421)-RELATED"/>
    <property type="match status" value="1"/>
</dbReference>
<comment type="caution">
    <text evidence="3">The sequence shown here is derived from an EMBL/GenBank/DDBJ whole genome shotgun (WGS) entry which is preliminary data.</text>
</comment>
<dbReference type="EMBL" id="JASFZW010000002">
    <property type="protein sequence ID" value="KAK2079686.1"/>
    <property type="molecule type" value="Genomic_DNA"/>
</dbReference>
<feature type="region of interest" description="Disordered" evidence="1">
    <location>
        <begin position="136"/>
        <end position="226"/>
    </location>
</feature>
<dbReference type="Proteomes" id="UP001255856">
    <property type="component" value="Unassembled WGS sequence"/>
</dbReference>
<keyword evidence="4" id="KW-1185">Reference proteome</keyword>
<name>A0AAD9IJP5_PROWI</name>
<evidence type="ECO:0000313" key="4">
    <source>
        <dbReference type="Proteomes" id="UP001255856"/>
    </source>
</evidence>
<dbReference type="InterPro" id="IPR010820">
    <property type="entry name" value="DUF1421"/>
</dbReference>
<dbReference type="AlphaFoldDB" id="A0AAD9IJP5"/>
<feature type="region of interest" description="Disordered" evidence="1">
    <location>
        <begin position="82"/>
        <end position="120"/>
    </location>
</feature>
<feature type="compositionally biased region" description="Pro residues" evidence="1">
    <location>
        <begin position="152"/>
        <end position="163"/>
    </location>
</feature>
<accession>A0AAD9IJP5</accession>
<feature type="compositionally biased region" description="Low complexity" evidence="1">
    <location>
        <begin position="110"/>
        <end position="120"/>
    </location>
</feature>
<evidence type="ECO:0000256" key="1">
    <source>
        <dbReference type="SAM" id="MobiDB-lite"/>
    </source>
</evidence>
<proteinExistence type="predicted"/>
<evidence type="ECO:0000259" key="2">
    <source>
        <dbReference type="Pfam" id="PF07223"/>
    </source>
</evidence>
<gene>
    <name evidence="3" type="ORF">QBZ16_002081</name>
</gene>
<dbReference type="Pfam" id="PF07223">
    <property type="entry name" value="DUF1421"/>
    <property type="match status" value="1"/>
</dbReference>
<dbReference type="PANTHER" id="PTHR31805">
    <property type="entry name" value="RECEPTOR-LIKE KINASE, PUTATIVE (DUF1421)-RELATED"/>
    <property type="match status" value="1"/>
</dbReference>